<dbReference type="Proteomes" id="UP000323136">
    <property type="component" value="Unassembled WGS sequence"/>
</dbReference>
<evidence type="ECO:0000313" key="2">
    <source>
        <dbReference type="Proteomes" id="UP000323136"/>
    </source>
</evidence>
<dbReference type="EMBL" id="VNIA01000003">
    <property type="protein sequence ID" value="TYP97913.1"/>
    <property type="molecule type" value="Genomic_DNA"/>
</dbReference>
<sequence>MNVLVIVKDVKQEVVTIVHAKTAPVITVIAKQ</sequence>
<evidence type="ECO:0000313" key="1">
    <source>
        <dbReference type="EMBL" id="TYP97913.1"/>
    </source>
</evidence>
<organism evidence="1 2">
    <name type="scientific">Tenacibaculum adriaticum</name>
    <dbReference type="NCBI Taxonomy" id="413713"/>
    <lineage>
        <taxon>Bacteria</taxon>
        <taxon>Pseudomonadati</taxon>
        <taxon>Bacteroidota</taxon>
        <taxon>Flavobacteriia</taxon>
        <taxon>Flavobacteriales</taxon>
        <taxon>Flavobacteriaceae</taxon>
        <taxon>Tenacibaculum</taxon>
    </lineage>
</organism>
<proteinExistence type="predicted"/>
<protein>
    <submittedName>
        <fullName evidence="1">Uncharacterized protein</fullName>
    </submittedName>
</protein>
<keyword evidence="2" id="KW-1185">Reference proteome</keyword>
<name>A0A5S5DPQ1_9FLAO</name>
<reference evidence="1 2" key="1">
    <citation type="submission" date="2019-07" db="EMBL/GenBank/DDBJ databases">
        <title>Genomic Encyclopedia of Type Strains, Phase IV (KMG-IV): sequencing the most valuable type-strain genomes for metagenomic binning, comparative biology and taxonomic classification.</title>
        <authorList>
            <person name="Goeker M."/>
        </authorList>
    </citation>
    <scope>NUCLEOTIDE SEQUENCE [LARGE SCALE GENOMIC DNA]</scope>
    <source>
        <strain evidence="1 2">DSM 18961</strain>
    </source>
</reference>
<gene>
    <name evidence="1" type="ORF">C7447_10379</name>
</gene>
<dbReference type="AlphaFoldDB" id="A0A5S5DPQ1"/>
<accession>A0A5S5DPQ1</accession>
<comment type="caution">
    <text evidence="1">The sequence shown here is derived from an EMBL/GenBank/DDBJ whole genome shotgun (WGS) entry which is preliminary data.</text>
</comment>